<evidence type="ECO:0000256" key="1">
    <source>
        <dbReference type="SAM" id="MobiDB-lite"/>
    </source>
</evidence>
<dbReference type="InterPro" id="IPR009284">
    <property type="entry name" value="Cytomega_TRL10"/>
</dbReference>
<feature type="transmembrane region" description="Helical" evidence="2">
    <location>
        <begin position="81"/>
        <end position="104"/>
    </location>
</feature>
<dbReference type="EMBL" id="MZ151943">
    <property type="protein sequence ID" value="QXV67752.1"/>
    <property type="molecule type" value="Genomic_DNA"/>
</dbReference>
<gene>
    <name evidence="3" type="primary">RL10</name>
    <name evidence="3" type="ORF">CCMVgp002</name>
</gene>
<evidence type="ECO:0000313" key="3">
    <source>
        <dbReference type="EMBL" id="AAM00650.1"/>
    </source>
</evidence>
<evidence type="ECO:0000256" key="2">
    <source>
        <dbReference type="SAM" id="Phobius"/>
    </source>
</evidence>
<feature type="region of interest" description="Disordered" evidence="1">
    <location>
        <begin position="149"/>
        <end position="175"/>
    </location>
</feature>
<dbReference type="PIRSF" id="PIRSF018454">
    <property type="entry name" value="Cytomega_TRL10"/>
    <property type="match status" value="1"/>
</dbReference>
<dbReference type="RefSeq" id="NP_612644.1">
    <property type="nucleotide sequence ID" value="NC_003521.1"/>
</dbReference>
<evidence type="ECO:0000313" key="4">
    <source>
        <dbReference type="EMBL" id="QXV67752.1"/>
    </source>
</evidence>
<dbReference type="Pfam" id="PF06084">
    <property type="entry name" value="Cytomega_TRL10"/>
    <property type="match status" value="1"/>
</dbReference>
<dbReference type="GO" id="GO:0019031">
    <property type="term" value="C:viral envelope"/>
    <property type="evidence" value="ECO:0007669"/>
    <property type="project" value="UniProtKB-KW"/>
</dbReference>
<reference evidence="4" key="2">
    <citation type="submission" date="2021-05" db="EMBL/GenBank/DDBJ databases">
        <title>Cloning and multi-omic analysis of chimpanzee cytomegalovirus: a resource for comparative functional genomics.</title>
        <authorList>
            <person name="Phan Q.V."/>
        </authorList>
    </citation>
    <scope>NUCLEOTIDE SEQUENCE</scope>
    <source>
        <strain evidence="4">Heberling</strain>
    </source>
</reference>
<accession>Q8QS87</accession>
<keyword evidence="2" id="KW-0472">Membrane</keyword>
<dbReference type="OrthoDB" id="37503at10239"/>
<keyword evidence="3" id="KW-0946">Virion</keyword>
<proteinExistence type="predicted"/>
<organism evidence="3 5">
    <name type="scientific">Panine betaherpesvirus 2</name>
    <name type="common">Chimpanzee cytomegalovirus</name>
    <dbReference type="NCBI Taxonomy" id="188763"/>
    <lineage>
        <taxon>Viruses</taxon>
        <taxon>Duplodnaviria</taxon>
        <taxon>Heunggongvirae</taxon>
        <taxon>Peploviricota</taxon>
        <taxon>Herviviricetes</taxon>
        <taxon>Herpesvirales</taxon>
        <taxon>Orthoherpesviridae</taxon>
        <taxon>Betaherpesvirinae</taxon>
        <taxon>Cytomegalovirus</taxon>
        <taxon>Cytomegalovirus paninebeta2</taxon>
    </lineage>
</organism>
<sequence>MRYVTLCSTLLLLAIGATAIHNDVCTSLDGQTRLLCKCNRWNNNSNPKPTATSGTHITCLANCTCKRYTEPLPLISVLGIYSAWGAGSFIATLIILLVIFFVIYSRERPADDDNGTVEDPFLAYRDLTRKKLDSHASKKQNIYERIPYRPCRQLRDDEPPLITNAEDDDEEEDNF</sequence>
<dbReference type="GeneID" id="935553"/>
<keyword evidence="2" id="KW-0812">Transmembrane</keyword>
<feature type="compositionally biased region" description="Acidic residues" evidence="1">
    <location>
        <begin position="165"/>
        <end position="175"/>
    </location>
</feature>
<protein>
    <submittedName>
        <fullName evidence="3">Envelope glycoprotein RL10</fullName>
    </submittedName>
</protein>
<name>Q8QS87_9BETA</name>
<dbReference type="KEGG" id="vg:935553"/>
<keyword evidence="3" id="KW-0261">Viral envelope protein</keyword>
<dbReference type="Proteomes" id="UP000099188">
    <property type="component" value="Segment"/>
</dbReference>
<evidence type="ECO:0000313" key="5">
    <source>
        <dbReference type="Proteomes" id="UP000099188"/>
    </source>
</evidence>
<keyword evidence="5" id="KW-1185">Reference proteome</keyword>
<keyword evidence="2" id="KW-1133">Transmembrane helix</keyword>
<dbReference type="EMBL" id="AF480884">
    <property type="protein sequence ID" value="AAM00650.1"/>
    <property type="molecule type" value="Genomic_DNA"/>
</dbReference>
<reference evidence="3 5" key="1">
    <citation type="journal article" date="2003" name="J. Gen. Virol.">
        <title>The human cytomegalovirus genome revisited: comparison with the chimpanzee cytomegalovirus genome.</title>
        <authorList>
            <person name="Davison A.J."/>
            <person name="Dolan A."/>
            <person name="Akter P."/>
            <person name="Addison C."/>
            <person name="Dargan D.J."/>
            <person name="Alcendor D.J."/>
            <person name="McGeoch D.J."/>
            <person name="Hayward G.S."/>
        </authorList>
    </citation>
    <scope>NUCLEOTIDE SEQUENCE [LARGE SCALE GENOMIC DNA]</scope>
    <source>
        <strain evidence="3">Heberling</strain>
    </source>
</reference>